<gene>
    <name evidence="4" type="primary">dcd</name>
    <name evidence="5" type="ORF">PeribacterD1_0706</name>
</gene>
<proteinExistence type="inferred from homology"/>
<dbReference type="SUPFAM" id="SSF51283">
    <property type="entry name" value="dUTPase-like"/>
    <property type="match status" value="1"/>
</dbReference>
<dbReference type="InterPro" id="IPR036157">
    <property type="entry name" value="dUTPase-like_sf"/>
</dbReference>
<dbReference type="Proteomes" id="UP000069135">
    <property type="component" value="Chromosome"/>
</dbReference>
<feature type="binding site" evidence="4">
    <location>
        <position position="178"/>
    </location>
    <ligand>
        <name>dCTP</name>
        <dbReference type="ChEBI" id="CHEBI:61481"/>
    </ligand>
</feature>
<protein>
    <recommendedName>
        <fullName evidence="4">dCTP deaminase, dUMP-forming</fullName>
        <ecNumber evidence="4">3.5.4.30</ecNumber>
    </recommendedName>
    <alternativeName>
        <fullName evidence="4">Bifunctional dCTP deaminase:dUTPase</fullName>
    </alternativeName>
    <alternativeName>
        <fullName evidence="4">DCD-DUT</fullName>
    </alternativeName>
</protein>
<dbReference type="KEGG" id="prf:PeribacterA2_0705"/>
<comment type="similarity">
    <text evidence="4">Belongs to the dCTP deaminase family.</text>
</comment>
<dbReference type="HAMAP" id="MF_00146">
    <property type="entry name" value="dCTP_deaminase"/>
    <property type="match status" value="1"/>
</dbReference>
<dbReference type="NCBIfam" id="TIGR02274">
    <property type="entry name" value="dCTP_deam"/>
    <property type="match status" value="1"/>
</dbReference>
<dbReference type="PANTHER" id="PTHR42680:SF3">
    <property type="entry name" value="DCTP DEAMINASE"/>
    <property type="match status" value="1"/>
</dbReference>
<feature type="binding site" evidence="4">
    <location>
        <position position="124"/>
    </location>
    <ligand>
        <name>dCTP</name>
        <dbReference type="ChEBI" id="CHEBI:61481"/>
    </ligand>
</feature>
<feature type="binding site" evidence="4">
    <location>
        <position position="174"/>
    </location>
    <ligand>
        <name>dCTP</name>
        <dbReference type="ChEBI" id="CHEBI:61481"/>
    </ligand>
</feature>
<feature type="binding site" evidence="4">
    <location>
        <begin position="132"/>
        <end position="134"/>
    </location>
    <ligand>
        <name>dCTP</name>
        <dbReference type="ChEBI" id="CHEBI:61481"/>
    </ligand>
</feature>
<sequence>MILSDKDIRQAIASGRVKITSARGDLGRHIHASSMDLHLGSVFKIYEHSKFAVLDPKKPESFHGNMRTIEVKEGDPFIVQPGEFILGVTEETITVPDDLVVRVEGRSSLGRLGIIIHSTAGFVDPGFSGTITLEISNLNRLPVALYPGMRVCQLAFEVMTSPAEQPYNVKPFSKYQGQSLPEESRLMMDPEFTKA</sequence>
<evidence type="ECO:0000256" key="2">
    <source>
        <dbReference type="ARBA" id="ARBA00022801"/>
    </source>
</evidence>
<dbReference type="FunFam" id="2.70.40.10:FF:000005">
    <property type="entry name" value="dCTP deaminase, dUMP-forming"/>
    <property type="match status" value="1"/>
</dbReference>
<feature type="binding site" evidence="4">
    <location>
        <position position="153"/>
    </location>
    <ligand>
        <name>dCTP</name>
        <dbReference type="ChEBI" id="CHEBI:61481"/>
    </ligand>
</feature>
<accession>A0A0S1SL39</accession>
<dbReference type="PATRIC" id="fig|1735161.3.peg.685"/>
<reference evidence="5 6" key="2">
    <citation type="journal article" date="2016" name="PeerJ">
        <title>Analysis of five complete genome sequences for members of the class Peribacteria in the recently recognized Peregrinibacteria bacterial phylum.</title>
        <authorList>
            <person name="Anantharaman K."/>
            <person name="Brown C.T."/>
            <person name="Burstein D."/>
            <person name="Castelle C.J."/>
            <person name="Probst A.J."/>
            <person name="Thomas B.C."/>
            <person name="Williams K.H."/>
            <person name="Banfield J.F."/>
        </authorList>
    </citation>
    <scope>NUCLEOTIDE SEQUENCE [LARGE SCALE GENOMIC DNA]</scope>
    <source>
        <strain evidence="5">RIFOXYD1_FULL_PER-ii_59_16</strain>
    </source>
</reference>
<dbReference type="Pfam" id="PF22769">
    <property type="entry name" value="DCD"/>
    <property type="match status" value="1"/>
</dbReference>
<feature type="active site" description="Proton donor/acceptor" evidence="4">
    <location>
        <position position="134"/>
    </location>
</feature>
<keyword evidence="3 4" id="KW-0546">Nucleotide metabolism</keyword>
<dbReference type="GO" id="GO:0000166">
    <property type="term" value="F:nucleotide binding"/>
    <property type="evidence" value="ECO:0007669"/>
    <property type="project" value="UniProtKB-KW"/>
</dbReference>
<dbReference type="InterPro" id="IPR033704">
    <property type="entry name" value="dUTPase_trimeric"/>
</dbReference>
<accession>A0A0S1STZ0</accession>
<dbReference type="UniPathway" id="UPA00610">
    <property type="reaction ID" value="UER00667"/>
</dbReference>
<dbReference type="Gene3D" id="2.70.40.10">
    <property type="match status" value="1"/>
</dbReference>
<evidence type="ECO:0000256" key="1">
    <source>
        <dbReference type="ARBA" id="ARBA00022741"/>
    </source>
</evidence>
<evidence type="ECO:0000313" key="5">
    <source>
        <dbReference type="EMBL" id="ALM13379.1"/>
    </source>
</evidence>
<dbReference type="GO" id="GO:0015949">
    <property type="term" value="P:nucleobase-containing small molecule interconversion"/>
    <property type="evidence" value="ECO:0007669"/>
    <property type="project" value="TreeGrafter"/>
</dbReference>
<dbReference type="GO" id="GO:0008829">
    <property type="term" value="F:dCTP deaminase activity"/>
    <property type="evidence" value="ECO:0007669"/>
    <property type="project" value="InterPro"/>
</dbReference>
<dbReference type="EMBL" id="CP013065">
    <property type="protein sequence ID" value="ALM13379.1"/>
    <property type="molecule type" value="Genomic_DNA"/>
</dbReference>
<evidence type="ECO:0000256" key="4">
    <source>
        <dbReference type="HAMAP-Rule" id="MF_00146"/>
    </source>
</evidence>
<feature type="binding site" evidence="4">
    <location>
        <position position="167"/>
    </location>
    <ligand>
        <name>dCTP</name>
        <dbReference type="ChEBI" id="CHEBI:61481"/>
    </ligand>
</feature>
<dbReference type="STRING" id="1735162.PeribacterB2_0706"/>
<dbReference type="GO" id="GO:0006226">
    <property type="term" value="P:dUMP biosynthetic process"/>
    <property type="evidence" value="ECO:0007669"/>
    <property type="project" value="UniProtKB-UniRule"/>
</dbReference>
<accession>A0A0S1SQ17</accession>
<comment type="catalytic activity">
    <reaction evidence="4">
        <text>dCTP + 2 H2O = dUMP + NH4(+) + diphosphate</text>
        <dbReference type="Rhea" id="RHEA:19205"/>
        <dbReference type="ChEBI" id="CHEBI:15377"/>
        <dbReference type="ChEBI" id="CHEBI:28938"/>
        <dbReference type="ChEBI" id="CHEBI:33019"/>
        <dbReference type="ChEBI" id="CHEBI:61481"/>
        <dbReference type="ChEBI" id="CHEBI:246422"/>
        <dbReference type="EC" id="3.5.4.30"/>
    </reaction>
</comment>
<keyword evidence="1 4" id="KW-0547">Nucleotide-binding</keyword>
<accession>A0A0S1SXJ7</accession>
<evidence type="ECO:0000313" key="6">
    <source>
        <dbReference type="Proteomes" id="UP000069135"/>
    </source>
</evidence>
<dbReference type="EC" id="3.5.4.30" evidence="4"/>
<evidence type="ECO:0000256" key="3">
    <source>
        <dbReference type="ARBA" id="ARBA00023080"/>
    </source>
</evidence>
<dbReference type="CDD" id="cd07557">
    <property type="entry name" value="trimeric_dUTPase"/>
    <property type="match status" value="1"/>
</dbReference>
<feature type="site" description="Important for bifunctional activity" evidence="4">
    <location>
        <begin position="121"/>
        <end position="122"/>
    </location>
</feature>
<comment type="subunit">
    <text evidence="4">Homotrimer.</text>
</comment>
<dbReference type="GO" id="GO:0006229">
    <property type="term" value="P:dUTP biosynthetic process"/>
    <property type="evidence" value="ECO:0007669"/>
    <property type="project" value="InterPro"/>
</dbReference>
<dbReference type="GO" id="GO:0033973">
    <property type="term" value="F:dCTP deaminase (dUMP-forming) activity"/>
    <property type="evidence" value="ECO:0007669"/>
    <property type="project" value="UniProtKB-UniRule"/>
</dbReference>
<feature type="binding site" evidence="4">
    <location>
        <begin position="106"/>
        <end position="111"/>
    </location>
    <ligand>
        <name>dCTP</name>
        <dbReference type="ChEBI" id="CHEBI:61481"/>
    </ligand>
</feature>
<dbReference type="PANTHER" id="PTHR42680">
    <property type="entry name" value="DCTP DEAMINASE"/>
    <property type="match status" value="1"/>
</dbReference>
<dbReference type="InterPro" id="IPR011962">
    <property type="entry name" value="dCTP_deaminase"/>
</dbReference>
<accession>A0A0S1SHX7</accession>
<reference evidence="6" key="1">
    <citation type="submission" date="2015-10" db="EMBL/GenBank/DDBJ databases">
        <title>Analysis of five complete genome sequences for members of the class Peribacteria in the recently recognized Peregrinibacteria bacterial phylum.</title>
        <authorList>
            <person name="Anantharaman K."/>
            <person name="Brown C.T."/>
            <person name="Burstein D."/>
            <person name="Castelle C.J."/>
            <person name="Probst A.J."/>
            <person name="Thomas B.C."/>
            <person name="Williams K.H."/>
            <person name="Banfield J.F."/>
        </authorList>
    </citation>
    <scope>NUCLEOTIDE SEQUENCE [LARGE SCALE GENOMIC DNA]</scope>
</reference>
<organism evidence="5 6">
    <name type="scientific">Candidatus Peribacter riflensis</name>
    <dbReference type="NCBI Taxonomy" id="1735162"/>
    <lineage>
        <taxon>Bacteria</taxon>
        <taxon>Candidatus Peregrinibacteriota</taxon>
        <taxon>Candidatus Peribacteria</taxon>
        <taxon>Candidatus Peribacterales</taxon>
        <taxon>Candidatus Peribacteraceae</taxon>
        <taxon>Candidatus Peribacter</taxon>
    </lineage>
</organism>
<comment type="function">
    <text evidence="4">Bifunctional enzyme that catalyzes both the deamination of dCTP to dUTP and the hydrolysis of dUTP to dUMP without releasing the toxic dUTP intermediate.</text>
</comment>
<dbReference type="AlphaFoldDB" id="A0A0S1SQ17"/>
<keyword evidence="2 4" id="KW-0378">Hydrolase</keyword>
<name>A0A0S1SQ17_9BACT</name>
<comment type="pathway">
    <text evidence="4">Pyrimidine metabolism; dUMP biosynthesis; dUMP from dCTP: step 1/1.</text>
</comment>